<comment type="caution">
    <text evidence="2">The sequence shown here is derived from an EMBL/GenBank/DDBJ whole genome shotgun (WGS) entry which is preliminary data.</text>
</comment>
<name>A0ABU4RIU1_9HYPH</name>
<evidence type="ECO:0000313" key="2">
    <source>
        <dbReference type="EMBL" id="MDX6804758.1"/>
    </source>
</evidence>
<dbReference type="SUPFAM" id="SSF51182">
    <property type="entry name" value="RmlC-like cupins"/>
    <property type="match status" value="1"/>
</dbReference>
<evidence type="ECO:0000259" key="1">
    <source>
        <dbReference type="Pfam" id="PF07883"/>
    </source>
</evidence>
<sequence length="182" mass="19265">MAAQFGPATPLKMGGKKSLLSLSFGRTSLLLTLQPTPVNRKNVVMRRTALSLIACMLAAPAMADLQTSVVVTKILEADRTISGDPIVLPTGPANVVVSKYVIAPGAALPVHRHSFQRFAYILSGTLEVRNADTGVTRKFDEGDFVVEGVGYWHNGSNIGAEPVVLLVIDQTNGPGSNVELGK</sequence>
<dbReference type="RefSeq" id="WP_319842875.1">
    <property type="nucleotide sequence ID" value="NZ_JAXAFJ010000001.1"/>
</dbReference>
<feature type="domain" description="Cupin type-2" evidence="1">
    <location>
        <begin position="101"/>
        <end position="168"/>
    </location>
</feature>
<gene>
    <name evidence="2" type="ORF">SCD90_01665</name>
</gene>
<dbReference type="InterPro" id="IPR011051">
    <property type="entry name" value="RmlC_Cupin_sf"/>
</dbReference>
<dbReference type="CDD" id="cd02236">
    <property type="entry name" value="cupin_CV2614-like"/>
    <property type="match status" value="1"/>
</dbReference>
<protein>
    <submittedName>
        <fullName evidence="2">Cupin domain-containing protein</fullName>
    </submittedName>
</protein>
<keyword evidence="3" id="KW-1185">Reference proteome</keyword>
<dbReference type="Pfam" id="PF07883">
    <property type="entry name" value="Cupin_2"/>
    <property type="match status" value="1"/>
</dbReference>
<evidence type="ECO:0000313" key="3">
    <source>
        <dbReference type="Proteomes" id="UP001274321"/>
    </source>
</evidence>
<dbReference type="EMBL" id="JAXAFJ010000001">
    <property type="protein sequence ID" value="MDX6804758.1"/>
    <property type="molecule type" value="Genomic_DNA"/>
</dbReference>
<proteinExistence type="predicted"/>
<reference evidence="2 3" key="1">
    <citation type="submission" date="2023-11" db="EMBL/GenBank/DDBJ databases">
        <authorList>
            <person name="Bao R."/>
        </authorList>
    </citation>
    <scope>NUCLEOTIDE SEQUENCE [LARGE SCALE GENOMIC DNA]</scope>
    <source>
        <strain evidence="2 3">PJ23</strain>
    </source>
</reference>
<dbReference type="Proteomes" id="UP001274321">
    <property type="component" value="Unassembled WGS sequence"/>
</dbReference>
<dbReference type="InterPro" id="IPR014710">
    <property type="entry name" value="RmlC-like_jellyroll"/>
</dbReference>
<dbReference type="InterPro" id="IPR013096">
    <property type="entry name" value="Cupin_2"/>
</dbReference>
<organism evidence="2 3">
    <name type="scientific">Terrihabitans rhizophilus</name>
    <dbReference type="NCBI Taxonomy" id="3092662"/>
    <lineage>
        <taxon>Bacteria</taxon>
        <taxon>Pseudomonadati</taxon>
        <taxon>Pseudomonadota</taxon>
        <taxon>Alphaproteobacteria</taxon>
        <taxon>Hyphomicrobiales</taxon>
        <taxon>Terrihabitans</taxon>
    </lineage>
</organism>
<dbReference type="Gene3D" id="2.60.120.10">
    <property type="entry name" value="Jelly Rolls"/>
    <property type="match status" value="1"/>
</dbReference>
<accession>A0ABU4RIU1</accession>